<evidence type="ECO:0000256" key="4">
    <source>
        <dbReference type="ARBA" id="ARBA00022692"/>
    </source>
</evidence>
<evidence type="ECO:0000313" key="12">
    <source>
        <dbReference type="EMBL" id="RTG87297.1"/>
    </source>
</evidence>
<evidence type="ECO:0000259" key="11">
    <source>
        <dbReference type="Pfam" id="PF07819"/>
    </source>
</evidence>
<dbReference type="PANTHER" id="PTHR15495:SF7">
    <property type="entry name" value="GPI INOSITOL-DEACYLASE"/>
    <property type="match status" value="1"/>
</dbReference>
<dbReference type="Gene3D" id="3.40.50.1820">
    <property type="entry name" value="alpha/beta hydrolase"/>
    <property type="match status" value="1"/>
</dbReference>
<evidence type="ECO:0000256" key="3">
    <source>
        <dbReference type="ARBA" id="ARBA00022448"/>
    </source>
</evidence>
<keyword evidence="9 10" id="KW-0472">Membrane</keyword>
<comment type="subcellular location">
    <subcellularLocation>
        <location evidence="1">Endoplasmic reticulum membrane</location>
        <topology evidence="1">Multi-pass membrane protein</topology>
    </subcellularLocation>
</comment>
<evidence type="ECO:0000256" key="1">
    <source>
        <dbReference type="ARBA" id="ARBA00004477"/>
    </source>
</evidence>
<dbReference type="GO" id="GO:0006505">
    <property type="term" value="P:GPI anchor metabolic process"/>
    <property type="evidence" value="ECO:0007669"/>
    <property type="project" value="TreeGrafter"/>
</dbReference>
<dbReference type="InterPro" id="IPR012908">
    <property type="entry name" value="PGAP1-ab_dom-like"/>
</dbReference>
<dbReference type="EC" id="3.1.-.-" evidence="10"/>
<evidence type="ECO:0000256" key="9">
    <source>
        <dbReference type="ARBA" id="ARBA00023136"/>
    </source>
</evidence>
<dbReference type="GO" id="GO:0005789">
    <property type="term" value="C:endoplasmic reticulum membrane"/>
    <property type="evidence" value="ECO:0007669"/>
    <property type="project" value="UniProtKB-SubCell"/>
</dbReference>
<comment type="function">
    <text evidence="10">Involved in inositol deacylation of GPI-anchored proteins which plays important roles in the quality control and ER-associated degradation of GPI-anchored proteins.</text>
</comment>
<proteinExistence type="inferred from homology"/>
<evidence type="ECO:0000256" key="8">
    <source>
        <dbReference type="ARBA" id="ARBA00022989"/>
    </source>
</evidence>
<evidence type="ECO:0000256" key="2">
    <source>
        <dbReference type="ARBA" id="ARBA00006931"/>
    </source>
</evidence>
<evidence type="ECO:0000313" key="13">
    <source>
        <dbReference type="Proteomes" id="UP000290809"/>
    </source>
</evidence>
<evidence type="ECO:0000256" key="7">
    <source>
        <dbReference type="ARBA" id="ARBA00022927"/>
    </source>
</evidence>
<keyword evidence="6 10" id="KW-0256">Endoplasmic reticulum</keyword>
<evidence type="ECO:0000256" key="10">
    <source>
        <dbReference type="RuleBase" id="RU365011"/>
    </source>
</evidence>
<dbReference type="GO" id="GO:0015031">
    <property type="term" value="P:protein transport"/>
    <property type="evidence" value="ECO:0007669"/>
    <property type="project" value="UniProtKB-KW"/>
</dbReference>
<evidence type="ECO:0000256" key="6">
    <source>
        <dbReference type="ARBA" id="ARBA00022824"/>
    </source>
</evidence>
<keyword evidence="3 10" id="KW-0813">Transport</keyword>
<dbReference type="InterPro" id="IPR039529">
    <property type="entry name" value="PGAP1/BST1"/>
</dbReference>
<dbReference type="InterPro" id="IPR029058">
    <property type="entry name" value="AB_hydrolase_fold"/>
</dbReference>
<dbReference type="Proteomes" id="UP000290809">
    <property type="component" value="Unassembled WGS sequence"/>
</dbReference>
<dbReference type="STRING" id="6184.A0A430QHZ0"/>
<dbReference type="AlphaFoldDB" id="A0A430QHZ0"/>
<dbReference type="GO" id="GO:0006888">
    <property type="term" value="P:endoplasmic reticulum to Golgi vesicle-mediated transport"/>
    <property type="evidence" value="ECO:0007669"/>
    <property type="project" value="TreeGrafter"/>
</dbReference>
<dbReference type="PANTHER" id="PTHR15495">
    <property type="entry name" value="NEGATIVE REGULATOR OF VESICLE FORMATION-RELATED"/>
    <property type="match status" value="1"/>
</dbReference>
<keyword evidence="13" id="KW-1185">Reference proteome</keyword>
<sequence>SRFRYFTKFHNAYFRSGLYNSPVLFITGSQGSFKTVRSLATTVYNFAQYSSSLDYYSVDFNEEPSALSGEIIERQTDFVDKAIDTILGTYANRPNPPEHIVLIGHSVGSVVIFNLLSSRWSITQTKVKLVLSLAGPIYQPVILPDRSMAQIYQRIHNYLDEISNIPNYPLVIISITGGSRDRIVPDVLGNIDQAYPVLNSLSLSTSAIQHVWASCDHQCILWCLQLMLVLNKGLLVHNSFSLDPISRLNVFRNLLITRPLLSYTIHHDHDNYQESNFKLSQTISSDMFWIDKTDQLNSIMNFYVVISQSLHDVKYTQINDYFVPIPSSLVTWLPDPLTGRSIAAGLITLPMLQKLNVFHSLSLPLTNQERIDELKLYLVVSSGINPFWDNMTILFDTFDNATERIHSNLPYYPSISSYFGENSIITFNPNITGIFHRFYLPNKNYYLSSSTIGPNLLIKRTNCSADKKSPSFIDFYLDPNCVYEVSFYYSLISWFSQVSNPVDV</sequence>
<keyword evidence="5 10" id="KW-0378">Hydrolase</keyword>
<accession>A0A430QHZ0</accession>
<keyword evidence="8" id="KW-1133">Transmembrane helix</keyword>
<dbReference type="Pfam" id="PF07819">
    <property type="entry name" value="PGAP1"/>
    <property type="match status" value="1"/>
</dbReference>
<keyword evidence="4" id="KW-0812">Transmembrane</keyword>
<name>A0A430QHZ0_SCHBO</name>
<dbReference type="GO" id="GO:0050185">
    <property type="term" value="F:phosphatidylinositol deacylase activity"/>
    <property type="evidence" value="ECO:0007669"/>
    <property type="project" value="TreeGrafter"/>
</dbReference>
<comment type="similarity">
    <text evidence="2 10">Belongs to the GPI inositol-deacylase family.</text>
</comment>
<keyword evidence="7 10" id="KW-0653">Protein transport</keyword>
<feature type="domain" description="GPI inositol-deacylase PGAP1-like alpha/beta" evidence="11">
    <location>
        <begin position="21"/>
        <end position="235"/>
    </location>
</feature>
<feature type="non-terminal residue" evidence="12">
    <location>
        <position position="1"/>
    </location>
</feature>
<gene>
    <name evidence="12" type="ORF">DC041_0011552</name>
</gene>
<organism evidence="12 13">
    <name type="scientific">Schistosoma bovis</name>
    <name type="common">Blood fluke</name>
    <dbReference type="NCBI Taxonomy" id="6184"/>
    <lineage>
        <taxon>Eukaryota</taxon>
        <taxon>Metazoa</taxon>
        <taxon>Spiralia</taxon>
        <taxon>Lophotrochozoa</taxon>
        <taxon>Platyhelminthes</taxon>
        <taxon>Trematoda</taxon>
        <taxon>Digenea</taxon>
        <taxon>Strigeidida</taxon>
        <taxon>Schistosomatoidea</taxon>
        <taxon>Schistosomatidae</taxon>
        <taxon>Schistosoma</taxon>
    </lineage>
</organism>
<protein>
    <recommendedName>
        <fullName evidence="10">GPI inositol-deacylase</fullName>
        <ecNumber evidence="10">3.1.-.-</ecNumber>
    </recommendedName>
</protein>
<dbReference type="SUPFAM" id="SSF53474">
    <property type="entry name" value="alpha/beta-Hydrolases"/>
    <property type="match status" value="1"/>
</dbReference>
<dbReference type="EMBL" id="QMKO01001695">
    <property type="protein sequence ID" value="RTG87297.1"/>
    <property type="molecule type" value="Genomic_DNA"/>
</dbReference>
<evidence type="ECO:0000256" key="5">
    <source>
        <dbReference type="ARBA" id="ARBA00022801"/>
    </source>
</evidence>
<comment type="caution">
    <text evidence="12">The sequence shown here is derived from an EMBL/GenBank/DDBJ whole genome shotgun (WGS) entry which is preliminary data.</text>
</comment>
<reference evidence="12 13" key="1">
    <citation type="journal article" date="2019" name="PLoS Pathog.">
        <title>Genome sequence of the bovine parasite Schistosoma bovis Tanzania.</title>
        <authorList>
            <person name="Oey H."/>
            <person name="Zakrzewski M."/>
            <person name="Gobert G."/>
            <person name="Gravermann K."/>
            <person name="Stoye J."/>
            <person name="Jones M."/>
            <person name="Mcmanus D."/>
            <person name="Krause L."/>
        </authorList>
    </citation>
    <scope>NUCLEOTIDE SEQUENCE [LARGE SCALE GENOMIC DNA]</scope>
    <source>
        <strain evidence="12 13">TAN1997</strain>
    </source>
</reference>